<keyword evidence="17 32" id="KW-1161">Viral attachment to host cell</keyword>
<comment type="PTM">
    <text evidence="32">Specific enzymatic cleavages in vivo yield mature proteins. Envelope glycoproteins are synthesized as a inactive precursor that is heavily N-glycosylated and processed likely by host cell furin in the Golgi to yield the mature SU and TM proteins. The cleavage site between SU and TM requires the minimal sequence [KR]-X-[KR]-R. About 2 of the 9 disulfide bonds of gp41 are reduced by P4HB/PDI, following binding to CD4 receptor.</text>
</comment>
<evidence type="ECO:0000256" key="31">
    <source>
        <dbReference type="ARBA" id="ARBA00023296"/>
    </source>
</evidence>
<keyword evidence="16 32" id="KW-0732">Signal</keyword>
<evidence type="ECO:0000256" key="23">
    <source>
        <dbReference type="ARBA" id="ARBA00023046"/>
    </source>
</evidence>
<dbReference type="GO" id="GO:0075512">
    <property type="term" value="P:clathrin-dependent endocytosis of virus by host cell"/>
    <property type="evidence" value="ECO:0007669"/>
    <property type="project" value="UniProtKB-UniRule"/>
</dbReference>
<evidence type="ECO:0000256" key="13">
    <source>
        <dbReference type="ARBA" id="ARBA00022685"/>
    </source>
</evidence>
<dbReference type="SUPFAM" id="SSF58069">
    <property type="entry name" value="Virus ectodomain"/>
    <property type="match status" value="1"/>
</dbReference>
<keyword evidence="8 32" id="KW-1170">Fusion of virus membrane with host endosomal membrane</keyword>
<keyword evidence="31 32" id="KW-1160">Virus entry into host cell</keyword>
<keyword evidence="22 32" id="KW-1133">Transmembrane helix</keyword>
<comment type="domain">
    <text evidence="32 33">The 17 amino acids long immunosuppressive region is present in many retroviral envelope proteins. Synthetic peptides derived from this relatively conserved sequence inhibit immune function in vitro and in vivo.</text>
</comment>
<accession>A0A6H0MJ30</accession>
<dbReference type="GO" id="GO:0019062">
    <property type="term" value="P:virion attachment to host cell"/>
    <property type="evidence" value="ECO:0007669"/>
    <property type="project" value="UniProtKB-UniRule"/>
</dbReference>
<evidence type="ECO:0000256" key="33">
    <source>
        <dbReference type="RuleBase" id="RU363095"/>
    </source>
</evidence>
<feature type="region of interest" description="MPER; binding to GalCer" evidence="32">
    <location>
        <begin position="655"/>
        <end position="676"/>
    </location>
</feature>
<keyword evidence="26 32" id="KW-0564">Palmitate</keyword>
<evidence type="ECO:0000256" key="22">
    <source>
        <dbReference type="ARBA" id="ARBA00022989"/>
    </source>
</evidence>
<feature type="domain" description="Retroviral envelope protein GP41-like" evidence="36">
    <location>
        <begin position="523"/>
        <end position="712"/>
    </location>
</feature>
<keyword evidence="23 32" id="KW-1039">Host endosome</keyword>
<comment type="function">
    <text evidence="32">Envelope glycoprotein gp160: Oligomerizes in the host endoplasmic reticulum into predominantly trimers. In a second time, gp160 transits in the host Golgi, where glycosylation is completed. The precursor is then proteolytically cleaved in the trans-Golgi and thereby activated by cellular furin or furin-like proteases to produce gp120 and gp41.</text>
</comment>
<evidence type="ECO:0000256" key="4">
    <source>
        <dbReference type="ARBA" id="ARBA00004563"/>
    </source>
</evidence>
<evidence type="ECO:0000256" key="1">
    <source>
        <dbReference type="ARBA" id="ARBA00004402"/>
    </source>
</evidence>
<keyword evidence="21 32" id="KW-1164">Virus endocytosis by host</keyword>
<evidence type="ECO:0000256" key="20">
    <source>
        <dbReference type="ARBA" id="ARBA00022879"/>
    </source>
</evidence>
<dbReference type="GO" id="GO:0039654">
    <property type="term" value="P:fusion of virus membrane with host endosome membrane"/>
    <property type="evidence" value="ECO:0007669"/>
    <property type="project" value="UniProtKB-UniRule"/>
</dbReference>
<keyword evidence="27 32" id="KW-1015">Disulfide bond</keyword>
<comment type="miscellaneous">
    <text evidence="32">HIV-1 lineages are divided in three main groups, M (for Major), O (for Outlier), and N (for New, or Non-M, Non-O). The vast majority of strains found worldwide belong to the group M. Group O seems to be endemic to and largely confined to Cameroon and neighboring countries in West Central Africa, where these viruses represent a small minority of HIV-1 strains. The group N is represented by a limited number of isolates from Cameroonian persons. The group M is further subdivided in 9 clades or subtypes (A to D, F to H, J and K).</text>
</comment>
<dbReference type="GO" id="GO:0019031">
    <property type="term" value="C:viral envelope"/>
    <property type="evidence" value="ECO:0007669"/>
    <property type="project" value="UniProtKB-KW"/>
</dbReference>
<evidence type="ECO:0000256" key="12">
    <source>
        <dbReference type="ARBA" id="ARBA00022595"/>
    </source>
</evidence>
<evidence type="ECO:0000256" key="6">
    <source>
        <dbReference type="ARBA" id="ARBA00004650"/>
    </source>
</evidence>
<feature type="site" description="Cleavage; by host furin" evidence="32">
    <location>
        <begin position="503"/>
        <end position="504"/>
    </location>
</feature>
<dbReference type="SUPFAM" id="SSF56502">
    <property type="entry name" value="gp120 core"/>
    <property type="match status" value="2"/>
</dbReference>
<evidence type="ECO:0000256" key="30">
    <source>
        <dbReference type="ARBA" id="ARBA00023288"/>
    </source>
</evidence>
<dbReference type="InterPro" id="IPR037527">
    <property type="entry name" value="Gp160"/>
</dbReference>
<dbReference type="GO" id="GO:0055036">
    <property type="term" value="C:virion membrane"/>
    <property type="evidence" value="ECO:0007669"/>
    <property type="project" value="UniProtKB-SubCell"/>
</dbReference>
<feature type="short sequence motif" description="Di-leucine internalization motif" evidence="32">
    <location>
        <begin position="848"/>
        <end position="849"/>
    </location>
</feature>
<proteinExistence type="inferred from homology"/>
<comment type="domain">
    <text evidence="32">The CD4-binding region is targeted by the antibody b12.</text>
</comment>
<comment type="subcellular location">
    <molecule>Surface protein gp120</molecule>
    <subcellularLocation>
        <location evidence="32">Virion membrane</location>
        <topology evidence="32">Peripheral membrane protein</topology>
    </subcellularLocation>
    <subcellularLocation>
        <location evidence="32">Host cell membrane</location>
        <topology evidence="32">Peripheral membrane protein</topology>
    </subcellularLocation>
    <subcellularLocation>
        <location evidence="32">Host endosome membrane</location>
        <topology evidence="32">Single-pass type I membrane protein</topology>
    </subcellularLocation>
    <text evidence="32">The surface protein is not anchored to the viral envelope, but associates with the extravirion surface through its binding to TM. It is probably concentrated at the site of budding and incorporated into the virions possibly by contacts between the cytoplasmic tail of Env and the N-terminus of Gag.</text>
</comment>
<feature type="topological domain" description="Cytoplasmic" evidence="32">
    <location>
        <begin position="699"/>
        <end position="849"/>
    </location>
</feature>
<evidence type="ECO:0000256" key="28">
    <source>
        <dbReference type="ARBA" id="ARBA00023180"/>
    </source>
</evidence>
<keyword evidence="30 32" id="KW-0449">Lipoprotein</keyword>
<dbReference type="GO" id="GO:1903908">
    <property type="term" value="P:positive regulation of plasma membrane raft polarization"/>
    <property type="evidence" value="ECO:0007669"/>
    <property type="project" value="UniProtKB-UniRule"/>
</dbReference>
<feature type="region of interest" description="Immunosuppression" evidence="32">
    <location>
        <begin position="567"/>
        <end position="585"/>
    </location>
</feature>
<feature type="coiled-coil region" evidence="32">
    <location>
        <begin position="626"/>
        <end position="660"/>
    </location>
</feature>
<dbReference type="GO" id="GO:0019082">
    <property type="term" value="P:viral protein processing"/>
    <property type="evidence" value="ECO:0007669"/>
    <property type="project" value="UniProtKB-UniRule"/>
</dbReference>
<comment type="domain">
    <text evidence="32">The membrane proximal external region (MPER) present in gp41 is a tryptophan-rich region recognized by the antibodies 2F5, Z13, and 4E10. MPER seems to play a role in fusion.</text>
</comment>
<comment type="subcellular location">
    <subcellularLocation>
        <location evidence="3">Host cell membrane</location>
        <topology evidence="3">Peripheral membrane protein</topology>
    </subcellularLocation>
    <subcellularLocation>
        <location evidence="1">Host cell membrane</location>
        <topology evidence="1">Single-pass type I membrane protein</topology>
    </subcellularLocation>
    <subcellularLocation>
        <location evidence="2">Host endosome membrane</location>
        <topology evidence="2">Peripheral membrane protein</topology>
    </subcellularLocation>
    <subcellularLocation>
        <location evidence="5">Host endosome membrane</location>
        <topology evidence="5">Single-pass type I membrane protein</topology>
    </subcellularLocation>
    <subcellularLocation>
        <location evidence="6">Virion membrane</location>
        <topology evidence="6">Peripheral membrane protein</topology>
    </subcellularLocation>
    <subcellularLocation>
        <location evidence="4">Virion membrane</location>
        <topology evidence="4">Single-pass type I membrane protein</topology>
    </subcellularLocation>
</comment>
<dbReference type="Gene3D" id="1.10.287.210">
    <property type="match status" value="1"/>
</dbReference>
<dbReference type="EMBL" id="MT191082">
    <property type="protein sequence ID" value="QIV18357.1"/>
    <property type="molecule type" value="Genomic_DNA"/>
</dbReference>
<evidence type="ECO:0000256" key="29">
    <source>
        <dbReference type="ARBA" id="ARBA00023280"/>
    </source>
</evidence>
<feature type="disulfide bond" evidence="32">
    <location>
        <begin position="53"/>
        <end position="73"/>
    </location>
</feature>
<dbReference type="Pfam" id="PF00516">
    <property type="entry name" value="GP120"/>
    <property type="match status" value="1"/>
</dbReference>
<dbReference type="GO" id="GO:1903911">
    <property type="term" value="P:positive regulation of receptor clustering"/>
    <property type="evidence" value="ECO:0007669"/>
    <property type="project" value="UniProtKB-UniRule"/>
</dbReference>
<evidence type="ECO:0000256" key="11">
    <source>
        <dbReference type="ARBA" id="ARBA00022581"/>
    </source>
</evidence>
<feature type="domain" description="Human immunodeficiency virus 1 envelope glycoprotein Gp120" evidence="35">
    <location>
        <begin position="138"/>
        <end position="503"/>
    </location>
</feature>
<comment type="function">
    <text evidence="32">Surface protein gp120: Attaches the virus to the host lymphoid cell by binding to the primary receptor CD4. This interaction induces a structural rearrangement creating a high affinity binding site for a chemokine coreceptor like CXCR4 and/or CCR5. Acts as a ligand for CD209/DC-SIGN and CLEC4M/DC-SIGNR, which are respectively found on dendritic cells (DCs), and on endothelial cells of liver sinusoids and lymph node sinuses. These interactions allow capture of viral particles at mucosal surfaces by these cells and subsequent transmission to permissive cells. HIV subverts the migration properties of dendritic cells to gain access to CD4+ T-cells in lymph nodes. Virus transmission to permissive T-cells occurs either in trans (without DCs infection, through viral capture and transmission), or in cis (following DCs productive infection, through the usual CD4-gp120 interaction), thereby inducing a robust infection. In trans infection, bound virions remain infectious over days and it is proposed that they are not degraded, but protected in non-lysosomal acidic organelles within the DCs close to the cell membrane thus contributing to the viral infectious potential during DCs' migration from the periphery to the lymphoid tissues. On arrival at lymphoid tissues, intact virions recycle back to DCs' cell surface allowing virus transmission to CD4+ T-cells.</text>
</comment>
<comment type="subcellular location">
    <molecule>Transmembrane protein gp41</molecule>
    <subcellularLocation>
        <location evidence="32">Virion membrane</location>
        <topology evidence="32">Single-pass type I membrane protein</topology>
    </subcellularLocation>
    <subcellularLocation>
        <location evidence="32">Host cell membrane</location>
        <topology evidence="32">Single-pass type I membrane protein</topology>
    </subcellularLocation>
    <subcellularLocation>
        <location evidence="32">Host endosome membrane</location>
        <topology evidence="32">Single-pass type I membrane protein</topology>
    </subcellularLocation>
    <text evidence="32">It is probably concentrated at the site of budding and incorporated into the virions possibly by contacts between the cytoplasmic tail of Env and the N-terminus of Gag.</text>
</comment>
<evidence type="ECO:0000256" key="2">
    <source>
        <dbReference type="ARBA" id="ARBA00004433"/>
    </source>
</evidence>
<feature type="short sequence motif" description="YXXL motif; contains endocytosis signal" evidence="32">
    <location>
        <begin position="705"/>
        <end position="708"/>
    </location>
</feature>
<comment type="miscellaneous">
    <text evidence="32">Inhibitors targeting HIV-1 viral envelope proteins are used as antiretroviral drugs. Attachment of virions to the cell surface via non-specific interactions and CD4 binding can be blocked by inhibitors that include cyanovirin-N, cyclotriazadisulfonamide analogs, PRO 2000, TNX 355 and PRO 542. In addition, BMS 806 can block CD4-induced conformational changes. Env interactions with the coreceptor molecules can be targeted by CCR5 antagonists including SCH-D, maraviroc (UK 427857) and aplaviroc (GW 873140), and the CXCR4 antagonist AMD 070. Fusion of viral and cellular membranes can be inhibited by peptides such as enfuvirtide and tifuvirtide (T 1249). Resistance to inhibitors associated with mutations in Env are observed. Most of the time, single mutations confer only a modest reduction in drug susceptibility. Combination of several mutations is usually required to develop a high-level drug resistance.</text>
</comment>
<evidence type="ECO:0000256" key="26">
    <source>
        <dbReference type="ARBA" id="ARBA00023139"/>
    </source>
</evidence>
<comment type="PTM">
    <text evidence="32">Highly glycosylated by host. The high number of glycan on the protein is reffered to as 'glycan shield' because it contributes to hide protein sequence from adaptive immune system.</text>
</comment>
<keyword evidence="24 32" id="KW-0175">Coiled coil</keyword>
<evidence type="ECO:0000256" key="15">
    <source>
        <dbReference type="ARBA" id="ARBA00022703"/>
    </source>
</evidence>
<keyword evidence="18 32" id="KW-0946">Virion</keyword>
<evidence type="ECO:0000256" key="16">
    <source>
        <dbReference type="ARBA" id="ARBA00022729"/>
    </source>
</evidence>
<dbReference type="GO" id="GO:0052031">
    <property type="term" value="P:symbiont-mediated perturbation of host defense response"/>
    <property type="evidence" value="ECO:0007669"/>
    <property type="project" value="UniProtKB-UniRule"/>
</dbReference>
<comment type="caution">
    <text evidence="32 33">Lacks conserved residue(s) required for the propagation of feature annotation.</text>
</comment>
<feature type="lipid moiety-binding region" description="S-palmitoyl cysteine; by host" evidence="32">
    <location>
        <position position="757"/>
    </location>
</feature>
<dbReference type="CDD" id="cd09909">
    <property type="entry name" value="HIV-1-like_HR1-HR2"/>
    <property type="match status" value="1"/>
</dbReference>
<feature type="disulfide bond" evidence="32">
    <location>
        <begin position="215"/>
        <end position="244"/>
    </location>
</feature>
<evidence type="ECO:0000256" key="24">
    <source>
        <dbReference type="ARBA" id="ARBA00023054"/>
    </source>
</evidence>
<evidence type="ECO:0000259" key="36">
    <source>
        <dbReference type="Pfam" id="PF00517"/>
    </source>
</evidence>
<evidence type="ECO:0000256" key="9">
    <source>
        <dbReference type="ARBA" id="ARBA00022511"/>
    </source>
</evidence>
<name>A0A6H0MJ30_HV1</name>
<evidence type="ECO:0000256" key="19">
    <source>
        <dbReference type="ARBA" id="ARBA00022870"/>
    </source>
</evidence>
<keyword evidence="15 32" id="KW-0053">Apoptosis</keyword>
<evidence type="ECO:0000256" key="27">
    <source>
        <dbReference type="ARBA" id="ARBA00023157"/>
    </source>
</evidence>
<dbReference type="FunFam" id="1.20.5.490:FF:000001">
    <property type="entry name" value="Envelope glycoprotein gp160"/>
    <property type="match status" value="1"/>
</dbReference>
<comment type="subunit">
    <text evidence="32">The mature envelope protein (Env) consists of a homotrimer of non-covalently associated gp120-gp41 heterodimers. The resulting complex protrudes from the virus surface as a spike. There seems to be as few as 10 spikes on the average virion. Surface protein gp120 interacts with host CD4, CCR5 and CXCR4. Gp120 also interacts with the C-type lectins CD209/DC-SIGN and CLEC4M/DC-SIGNR (collectively referred to as DC-SIGN(R)). Gp120 and gp41 interact with GalCer. Gp120 interacts with host ITGA4/ITGB7 complex; on CD4+ T-cells, this interaction results in rapid activation of integrin ITGAL/LFA-1, which facilitates efficient cell-to-cell spreading of HIV-1. Gp120 interacts with cell-associated heparan sulfate; this interaction increases virus infectivity on permissive cells and may be involved in infection of CD4- cells.</text>
</comment>
<keyword evidence="12 32" id="KW-1162">Viral penetration into host cytoplasm</keyword>
<evidence type="ECO:0000256" key="10">
    <source>
        <dbReference type="ARBA" id="ARBA00022570"/>
    </source>
</evidence>
<evidence type="ECO:0000259" key="35">
    <source>
        <dbReference type="Pfam" id="PF00516"/>
    </source>
</evidence>
<feature type="region of interest" description="V2" evidence="32">
    <location>
        <begin position="154"/>
        <end position="193"/>
    </location>
</feature>
<feature type="region of interest" description="Disordered" evidence="34">
    <location>
        <begin position="712"/>
        <end position="733"/>
    </location>
</feature>
<feature type="chain" id="PRO_5026399811" description="Envelope glycoprotein gp160" evidence="32">
    <location>
        <begin position="32"/>
        <end position="849"/>
    </location>
</feature>
<keyword evidence="10 32" id="KW-1165">Clathrin-mediated endocytosis of virus by host</keyword>
<feature type="chain" id="PRO_5026399812" description="Transmembrane protein gp41" evidence="32">
    <location>
        <begin position="504"/>
        <end position="849"/>
    </location>
</feature>
<feature type="transmembrane region" description="Helical" evidence="33">
    <location>
        <begin position="12"/>
        <end position="35"/>
    </location>
</feature>
<keyword evidence="7 32" id="KW-1168">Fusion of virus membrane with host membrane</keyword>
<comment type="domain">
    <text evidence="32">Some of the most genetically diverse regions of the viral genome are present in Env. They are called variable regions 1 through 5 (V1 through V5). Coreceptor usage of gp120 is determined mainly by the primary structure of the third variable region (V3) in the outer domain of gp120. The sequence of V3 determines which coreceptor, CCR5 and/or CXCR4 (corresponding to R5/macrophage, X4/T cell and R5X4/T cell and macrophage tropism), is used to trigger the fusion potential of the Env complex, and hence which cells the virus can infect. Binding to CCR5 involves a region adjacent in addition to V3.</text>
</comment>
<keyword evidence="25 32" id="KW-0472">Membrane</keyword>
<comment type="domain">
    <text evidence="32">The YXXL motif is involved in determining the exact site of viral release at the surface of infected mononuclear cells and promotes endocytosis. YXXL and di-leucine endocytosis motifs interact directly or indirectly with the clathrin adapter complexes, opperate independently, and their activities are not additive.</text>
</comment>
<keyword evidence="29 32" id="KW-0899">Viral immunoevasion</keyword>
<dbReference type="InterPro" id="IPR000777">
    <property type="entry name" value="HIV1_Gp120"/>
</dbReference>
<keyword evidence="28 32" id="KW-0325">Glycoprotein</keyword>
<dbReference type="InterPro" id="IPR000328">
    <property type="entry name" value="GP41-like"/>
</dbReference>
<dbReference type="HAMAP" id="MF_04083">
    <property type="entry name" value="HIV_ENV"/>
    <property type="match status" value="1"/>
</dbReference>
<keyword evidence="13 32" id="KW-0165">Cleavage on pair of basic residues</keyword>
<dbReference type="GO" id="GO:0044175">
    <property type="term" value="C:host cell endosome membrane"/>
    <property type="evidence" value="ECO:0007669"/>
    <property type="project" value="UniProtKB-SubCell"/>
</dbReference>
<evidence type="ECO:0000256" key="5">
    <source>
        <dbReference type="ARBA" id="ARBA00004578"/>
    </source>
</evidence>
<keyword evidence="11 32" id="KW-0945">Host-virus interaction</keyword>
<dbReference type="GO" id="GO:0019064">
    <property type="term" value="P:fusion of virus membrane with host plasma membrane"/>
    <property type="evidence" value="ECO:0007669"/>
    <property type="project" value="UniProtKB-UniRule"/>
</dbReference>
<keyword evidence="19 32" id="KW-1043">Host membrane</keyword>
<evidence type="ECO:0000256" key="25">
    <source>
        <dbReference type="ARBA" id="ARBA00023136"/>
    </source>
</evidence>
<evidence type="ECO:0000256" key="21">
    <source>
        <dbReference type="ARBA" id="ARBA00022890"/>
    </source>
</evidence>
<dbReference type="GO" id="GO:0005198">
    <property type="term" value="F:structural molecule activity"/>
    <property type="evidence" value="ECO:0007669"/>
    <property type="project" value="UniProtKB-UniRule"/>
</dbReference>
<dbReference type="InterPro" id="IPR036377">
    <property type="entry name" value="Gp120_core_sf"/>
</dbReference>
<dbReference type="Pfam" id="PF00517">
    <property type="entry name" value="GP41"/>
    <property type="match status" value="1"/>
</dbReference>
<evidence type="ECO:0000256" key="32">
    <source>
        <dbReference type="HAMAP-Rule" id="MF_04083"/>
    </source>
</evidence>
<evidence type="ECO:0000256" key="17">
    <source>
        <dbReference type="ARBA" id="ARBA00022804"/>
    </source>
</evidence>
<organismHost>
    <name type="scientific">Homo sapiens</name>
    <name type="common">Human</name>
    <dbReference type="NCBI Taxonomy" id="9606"/>
</organismHost>
<dbReference type="Gene3D" id="2.170.40.20">
    <property type="entry name" value="Human immunodeficiency virus 1, Gp160, envelope glycoprotein"/>
    <property type="match status" value="2"/>
</dbReference>
<dbReference type="FunFam" id="2.170.40.20:FF:000004">
    <property type="entry name" value="Envelope glycoprotein gp160"/>
    <property type="match status" value="1"/>
</dbReference>
<comment type="function">
    <text evidence="32">Transmembrane protein gp41: Acts as a class I viral fusion protein. Under the current model, the protein has at least 3 conformational states: pre-fusion native state, pre-hairpin intermediate state, and post-fusion hairpin state. During fusion of viral and target intracellular membranes, the coiled coil regions (heptad repeats) assume a trimer-of-hairpins structure, positioning the fusion peptide in close proximity to the C-terminal region of the ectodomain. The formation of this structure appears to drive apposition and subsequent fusion of viral and target cell membranes. Complete fusion occurs in host cell endosomes and is dynamin-dependent, however some lipid transfer might occur at the plasma membrane. The virus undergoes clathrin-dependent internalization long before endosomal fusion, thus minimizing the surface exposure of conserved viral epitopes during fusion and reducing the efficacy of inhibitors targeting these epitopes. Membranes fusion leads to delivery of the nucleocapsid into the cytoplasm.</text>
</comment>
<keyword evidence="20 32" id="KW-0261">Viral envelope protein</keyword>
<feature type="disulfide bond" evidence="32">
    <location>
        <begin position="591"/>
        <end position="597"/>
    </location>
</feature>
<sequence length="849" mass="96516">MRVKGIKKNCQLLWRWGALLLGMLMICSATSNLWVTVYYGVPVWKDATTTLFCASDAKAYDTEIHNVWATHACVPTDPDPQEVVLENVTENYNMGKNNMVEQMHEDIISLWDQSLKPCVLLTPFCVTLNCTDANITSNNSNSTLEETKGEIKNCSFNLASSISDKPQKQRALFYKLDVVQTNETNNSYRLISCNTSVVTQACPKVSFDPIPIHYCAPAGFAILKCNNKKFNGTGPCKNVSTVQCTHGIKPVVSTQLLLNGSLAEEEVVIRSENFTNNAKTIIVQLRTPVQINCTRPNNNTRKRISMGPGRVIYATGQIIGDIRKAHCNISRATWNETLKQIATQLRKQWNKTIIFNPSSGGDPEIVMHSFNCRGEFFYCNTTKLFNSTWLLNSTWNNTERTNDTEIITLPCRIKQIVNRWQEVGKAMYAPPIQGQISCSSNITGLLLVRDGGINSSNETFRPGGGDMRDNWRSELYKYKVVKIEPLGVAPTKAKRRVVQREKRAVGMLGAMFLGLLGAAGSTMGAASVTLTVQTRQLLSGIVQQQNNLLRAIEAQQHLLQLTVWGIKQLQARLLAVERYLQDQQLLGIWGCSGKLICTTAVPWNTSWSNRSYDQIWNNMTWMEWEKEIDNYTELIYTLIEKSQTQQEINEQELLSLDKWASLWNWFNITNWLWYIKIFIMIVGGLIGLRIVFAVLSIVNRVRQGYSPLSLQTLRPAPRGPDRPEEIEEGGGERDRDRSVRLVTGFFALFWDDLRSLCLFSYHHLRDLILIVVRVVEILGRRGWEALKYWWNLLQYWSQEIKNSAISLLNATAIAVAEGTDRIIEVVQRAWRAFIHIPRRIRQGFERALL</sequence>
<comment type="PTM">
    <text evidence="32">Palmitoylation of the transmembrane protein and of Env polyprotein (prior to its proteolytic cleavage) is essential for their association with host cell membrane lipid rafts. Palmitoylation is therefore required for envelope trafficking to classical lipid rafts, but not for viral replication.</text>
</comment>
<gene>
    <name evidence="32 37" type="primary">env</name>
</gene>
<keyword evidence="14 32" id="KW-0812">Transmembrane</keyword>
<feature type="disulfide bond" evidence="32">
    <location>
        <begin position="225"/>
        <end position="236"/>
    </location>
</feature>
<reference evidence="37" key="1">
    <citation type="journal article" date="2020" name="J. Exp. Med.">
        <title>Antigen-responsive CD4+ T cell clones contribute to the HIV-1 latent reservoir. .</title>
        <authorList>
            <person name="Mendoza P."/>
            <person name="Jackson J.R."/>
            <person name="Oliveira T.Y."/>
            <person name="Gaebler C."/>
            <person name="Ramos V."/>
            <person name="Caskey M."/>
            <person name="Jankovic M."/>
            <person name="Nussenzweig M.C."/>
            <person name="Cohn L.B."/>
        </authorList>
    </citation>
    <scope>NUCLEOTIDE SEQUENCE</scope>
    <source>
        <strain evidence="37">9241_CEFT_NEG_N15</strain>
    </source>
</reference>
<dbReference type="GO" id="GO:0016020">
    <property type="term" value="C:membrane"/>
    <property type="evidence" value="ECO:0007669"/>
    <property type="project" value="UniProtKB-UniRule"/>
</dbReference>
<keyword evidence="9 32" id="KW-1032">Host cell membrane</keyword>
<evidence type="ECO:0000256" key="34">
    <source>
        <dbReference type="SAM" id="MobiDB-lite"/>
    </source>
</evidence>
<feature type="transmembrane region" description="Helical" evidence="33">
    <location>
        <begin position="671"/>
        <end position="698"/>
    </location>
</feature>
<protein>
    <recommendedName>
        <fullName evidence="32">Envelope glycoprotein gp160</fullName>
    </recommendedName>
    <alternativeName>
        <fullName evidence="32">Env polyprotein</fullName>
    </alternativeName>
    <component>
        <recommendedName>
            <fullName evidence="32">Surface protein gp120</fullName>
            <shortName evidence="32">SU</shortName>
        </recommendedName>
        <alternativeName>
            <fullName evidence="32">Glycoprotein 120</fullName>
            <shortName evidence="32">gp120</shortName>
        </alternativeName>
    </component>
    <component>
        <recommendedName>
            <fullName evidence="32">Transmembrane protein gp41</fullName>
            <shortName evidence="32">TM</shortName>
        </recommendedName>
        <alternativeName>
            <fullName evidence="32">Glycoprotein 41</fullName>
            <shortName evidence="32">gp41</shortName>
        </alternativeName>
    </component>
</protein>
<evidence type="ECO:0000256" key="3">
    <source>
        <dbReference type="ARBA" id="ARBA00004505"/>
    </source>
</evidence>
<evidence type="ECO:0000313" key="37">
    <source>
        <dbReference type="EMBL" id="QIV18357.1"/>
    </source>
</evidence>
<organism evidence="37">
    <name type="scientific">Human immunodeficiency virus type 1</name>
    <name type="common">HIV-1</name>
    <dbReference type="NCBI Taxonomy" id="11676"/>
    <lineage>
        <taxon>Viruses</taxon>
        <taxon>Riboviria</taxon>
        <taxon>Pararnavirae</taxon>
        <taxon>Artverviricota</taxon>
        <taxon>Revtraviricetes</taxon>
        <taxon>Ortervirales</taxon>
        <taxon>Retroviridae</taxon>
        <taxon>Orthoretrovirinae</taxon>
        <taxon>Lentivirus</taxon>
        <taxon>Lentivirus humimdef1</taxon>
    </lineage>
</organism>
<evidence type="ECO:0000256" key="8">
    <source>
        <dbReference type="ARBA" id="ARBA00022510"/>
    </source>
</evidence>
<evidence type="ECO:0000256" key="14">
    <source>
        <dbReference type="ARBA" id="ARBA00022692"/>
    </source>
</evidence>
<dbReference type="Gene3D" id="1.20.5.490">
    <property type="entry name" value="Single helix bin"/>
    <property type="match status" value="1"/>
</dbReference>
<evidence type="ECO:0000256" key="18">
    <source>
        <dbReference type="ARBA" id="ARBA00022844"/>
    </source>
</evidence>
<dbReference type="FunFam" id="1.10.287.210:FF:000001">
    <property type="entry name" value="Envelope glycoprotein gp160"/>
    <property type="match status" value="1"/>
</dbReference>
<evidence type="ECO:0000256" key="7">
    <source>
        <dbReference type="ARBA" id="ARBA00022506"/>
    </source>
</evidence>
<dbReference type="FunFam" id="2.170.40.20:FF:000003">
    <property type="entry name" value="Envelope glycoprotein gp160"/>
    <property type="match status" value="1"/>
</dbReference>
<dbReference type="GO" id="GO:0020002">
    <property type="term" value="C:host cell plasma membrane"/>
    <property type="evidence" value="ECO:0007669"/>
    <property type="project" value="UniProtKB-SubCell"/>
</dbReference>
<comment type="similarity">
    <text evidence="32">Belongs to the HIV-1 env protein family.</text>
</comment>
<feature type="region of interest" description="CD4-binding loop" evidence="32">
    <location>
        <begin position="358"/>
        <end position="368"/>
    </location>
</feature>